<dbReference type="Proteomes" id="UP000093366">
    <property type="component" value="Unassembled WGS sequence"/>
</dbReference>
<name>A0A1C0TSQ1_9GAMM</name>
<accession>A0A1C0TSQ1</accession>
<comment type="caution">
    <text evidence="1">The sequence shown here is derived from an EMBL/GenBank/DDBJ whole genome shotgun (WGS) entry which is preliminary data.</text>
</comment>
<dbReference type="AlphaFoldDB" id="A0A1C0TSQ1"/>
<dbReference type="EMBL" id="MAUJ01000002">
    <property type="protein sequence ID" value="OCQ22289.1"/>
    <property type="molecule type" value="Genomic_DNA"/>
</dbReference>
<evidence type="ECO:0000313" key="1">
    <source>
        <dbReference type="EMBL" id="OCQ22289.1"/>
    </source>
</evidence>
<protein>
    <submittedName>
        <fullName evidence="1">Uncharacterized protein</fullName>
    </submittedName>
</protein>
<dbReference type="OrthoDB" id="6402191at2"/>
<proteinExistence type="predicted"/>
<reference evidence="2" key="1">
    <citation type="submission" date="2016-07" db="EMBL/GenBank/DDBJ databases">
        <authorList>
            <person name="Florea S."/>
            <person name="Webb J.S."/>
            <person name="Jaromczyk J."/>
            <person name="Schardl C.L."/>
        </authorList>
    </citation>
    <scope>NUCLEOTIDE SEQUENCE [LARGE SCALE GENOMIC DNA]</scope>
    <source>
        <strain evidence="2">IPB1</strain>
    </source>
</reference>
<organism evidence="1 2">
    <name type="scientific">Pseudoalteromonas luteoviolacea</name>
    <dbReference type="NCBI Taxonomy" id="43657"/>
    <lineage>
        <taxon>Bacteria</taxon>
        <taxon>Pseudomonadati</taxon>
        <taxon>Pseudomonadota</taxon>
        <taxon>Gammaproteobacteria</taxon>
        <taxon>Alteromonadales</taxon>
        <taxon>Pseudoalteromonadaceae</taxon>
        <taxon>Pseudoalteromonas</taxon>
    </lineage>
</organism>
<evidence type="ECO:0000313" key="2">
    <source>
        <dbReference type="Proteomes" id="UP000093366"/>
    </source>
</evidence>
<gene>
    <name evidence="1" type="ORF">A7985_09595</name>
</gene>
<sequence length="102" mass="12316">MRKTRRRQKRDNNTCEDYIYKVIAELQNSPNKITTLNENCEFYQQQRFLKKGFQRAIEHMQWVLAVDDDIARICNQIMADDYIGIRLRKYPLLFKGIIQNTD</sequence>